<dbReference type="EMBL" id="CACRUM010000082">
    <property type="protein sequence ID" value="VYU62806.1"/>
    <property type="molecule type" value="Genomic_DNA"/>
</dbReference>
<gene>
    <name evidence="2" type="ORF">RILFYP67_02663</name>
</gene>
<protein>
    <recommendedName>
        <fullName evidence="1">RiboL-PSP-HEPN domain-containing protein</fullName>
    </recommendedName>
</protein>
<dbReference type="GeneID" id="61432411"/>
<feature type="domain" description="RiboL-PSP-HEPN" evidence="1">
    <location>
        <begin position="57"/>
        <end position="231"/>
    </location>
</feature>
<proteinExistence type="predicted"/>
<sequence>MERKLGLSSRNENSRNMLVPDMHVSKLDEMYEQFCKNVETVKEKFHIAEQLDNVHEEKAVKDIYRSQIVFLESALDYYMHCLGIYAMVQMYNNHWDKTRGYSDLKVPIDKVMDAVMHPENTGWIDAVIVSYHASKTYMSAKEIKGQLSLIVGKDFFDKIANEMFYDKESRVKPADKLARALTDLFERRNKIAHQADRNHQTGDLYDINRQDVENAIGVVETFVTTVHKLLTE</sequence>
<dbReference type="InterPro" id="IPR041519">
    <property type="entry name" value="HEPN_RiboL-PSP"/>
</dbReference>
<dbReference type="RefSeq" id="WP_242655460.1">
    <property type="nucleotide sequence ID" value="NZ_CACRUM010000082.1"/>
</dbReference>
<dbReference type="Pfam" id="PF18735">
    <property type="entry name" value="HEPN_RiboL-PSP"/>
    <property type="match status" value="1"/>
</dbReference>
<organism evidence="2">
    <name type="scientific">Roseburia intestinalis</name>
    <dbReference type="NCBI Taxonomy" id="166486"/>
    <lineage>
        <taxon>Bacteria</taxon>
        <taxon>Bacillati</taxon>
        <taxon>Bacillota</taxon>
        <taxon>Clostridia</taxon>
        <taxon>Lachnospirales</taxon>
        <taxon>Lachnospiraceae</taxon>
        <taxon>Roseburia</taxon>
    </lineage>
</organism>
<accession>A0A6N3GEJ4</accession>
<dbReference type="AlphaFoldDB" id="A0A6N3GEJ4"/>
<evidence type="ECO:0000313" key="2">
    <source>
        <dbReference type="EMBL" id="VYU62806.1"/>
    </source>
</evidence>
<reference evidence="2" key="1">
    <citation type="submission" date="2019-11" db="EMBL/GenBank/DDBJ databases">
        <authorList>
            <person name="Feng L."/>
        </authorList>
    </citation>
    <scope>NUCLEOTIDE SEQUENCE</scope>
    <source>
        <strain evidence="2">RintestinalisLFYP67</strain>
    </source>
</reference>
<evidence type="ECO:0000259" key="1">
    <source>
        <dbReference type="Pfam" id="PF18735"/>
    </source>
</evidence>
<name>A0A6N3GEJ4_9FIRM</name>